<dbReference type="AlphaFoldDB" id="A0A5C5YZ01"/>
<evidence type="ECO:0000313" key="2">
    <source>
        <dbReference type="Proteomes" id="UP000315010"/>
    </source>
</evidence>
<evidence type="ECO:0000313" key="1">
    <source>
        <dbReference type="EMBL" id="TWT79837.1"/>
    </source>
</evidence>
<dbReference type="Proteomes" id="UP000315010">
    <property type="component" value="Unassembled WGS sequence"/>
</dbReference>
<reference evidence="1 2" key="1">
    <citation type="submission" date="2019-02" db="EMBL/GenBank/DDBJ databases">
        <title>Deep-cultivation of Planctomycetes and their phenomic and genomic characterization uncovers novel biology.</title>
        <authorList>
            <person name="Wiegand S."/>
            <person name="Jogler M."/>
            <person name="Boedeker C."/>
            <person name="Pinto D."/>
            <person name="Vollmers J."/>
            <person name="Rivas-Marin E."/>
            <person name="Kohn T."/>
            <person name="Peeters S.H."/>
            <person name="Heuer A."/>
            <person name="Rast P."/>
            <person name="Oberbeckmann S."/>
            <person name="Bunk B."/>
            <person name="Jeske O."/>
            <person name="Meyerdierks A."/>
            <person name="Storesund J.E."/>
            <person name="Kallscheuer N."/>
            <person name="Luecker S."/>
            <person name="Lage O.M."/>
            <person name="Pohl T."/>
            <person name="Merkel B.J."/>
            <person name="Hornburger P."/>
            <person name="Mueller R.-W."/>
            <person name="Bruemmer F."/>
            <person name="Labrenz M."/>
            <person name="Spormann A.M."/>
            <person name="Op Den Camp H."/>
            <person name="Overmann J."/>
            <person name="Amann R."/>
            <person name="Jetten M.S.M."/>
            <person name="Mascher T."/>
            <person name="Medema M.H."/>
            <person name="Devos D.P."/>
            <person name="Kaster A.-K."/>
            <person name="Ovreas L."/>
            <person name="Rohde M."/>
            <person name="Galperin M.Y."/>
            <person name="Jogler C."/>
        </authorList>
    </citation>
    <scope>NUCLEOTIDE SEQUENCE [LARGE SCALE GENOMIC DNA]</scope>
    <source>
        <strain evidence="1 2">CA13</strain>
    </source>
</reference>
<keyword evidence="2" id="KW-1185">Reference proteome</keyword>
<accession>A0A5C5YZ01</accession>
<dbReference type="RefSeq" id="WP_146394965.1">
    <property type="nucleotide sequence ID" value="NZ_SJPJ01000001.1"/>
</dbReference>
<gene>
    <name evidence="1" type="ORF">CA13_12440</name>
</gene>
<name>A0A5C5YZ01_9BACT</name>
<protein>
    <submittedName>
        <fullName evidence="1">Uncharacterized protein</fullName>
    </submittedName>
</protein>
<sequence>MLVAAVAINTGRGYAQVFPGKVLHEGDDCRRDQPTCRQCAVHIDEDALPVELVARRSFVVVGVAIRSI</sequence>
<organism evidence="1 2">
    <name type="scientific">Novipirellula herctigrandis</name>
    <dbReference type="NCBI Taxonomy" id="2527986"/>
    <lineage>
        <taxon>Bacteria</taxon>
        <taxon>Pseudomonadati</taxon>
        <taxon>Planctomycetota</taxon>
        <taxon>Planctomycetia</taxon>
        <taxon>Pirellulales</taxon>
        <taxon>Pirellulaceae</taxon>
        <taxon>Novipirellula</taxon>
    </lineage>
</organism>
<proteinExistence type="predicted"/>
<dbReference type="EMBL" id="SJPJ01000001">
    <property type="protein sequence ID" value="TWT79837.1"/>
    <property type="molecule type" value="Genomic_DNA"/>
</dbReference>
<comment type="caution">
    <text evidence="1">The sequence shown here is derived from an EMBL/GenBank/DDBJ whole genome shotgun (WGS) entry which is preliminary data.</text>
</comment>